<dbReference type="EMBL" id="CM056742">
    <property type="protein sequence ID" value="KAJ8676712.1"/>
    <property type="molecule type" value="Genomic_DNA"/>
</dbReference>
<sequence length="178" mass="19644">MNYGTHGSHLVGTGLSRGGPGLPKISADLNETHILHESEIRIDAWERVTETDEYYIPAETPANDYKKKRLSRGRHAAVTGLSRDSKVLMGPNNTLIRYESGFHIGACETAGIMHIYIPAPTASTRETMNYDRDGCHRVGTGLSRGGPGLSRILADPNVTHIHHRSKFDAWERVKGTDK</sequence>
<proteinExistence type="predicted"/>
<evidence type="ECO:0000313" key="1">
    <source>
        <dbReference type="EMBL" id="KAJ8676712.1"/>
    </source>
</evidence>
<evidence type="ECO:0000313" key="2">
    <source>
        <dbReference type="Proteomes" id="UP001239111"/>
    </source>
</evidence>
<reference evidence="1" key="1">
    <citation type="submission" date="2023-04" db="EMBL/GenBank/DDBJ databases">
        <title>A chromosome-level genome assembly of the parasitoid wasp Eretmocerus hayati.</title>
        <authorList>
            <person name="Zhong Y."/>
            <person name="Liu S."/>
            <person name="Liu Y."/>
        </authorList>
    </citation>
    <scope>NUCLEOTIDE SEQUENCE</scope>
    <source>
        <strain evidence="1">ZJU_SS_LIU_2023</strain>
    </source>
</reference>
<keyword evidence="2" id="KW-1185">Reference proteome</keyword>
<dbReference type="Proteomes" id="UP001239111">
    <property type="component" value="Chromosome 2"/>
</dbReference>
<accession>A0ACC2NZX4</accession>
<comment type="caution">
    <text evidence="1">The sequence shown here is derived from an EMBL/GenBank/DDBJ whole genome shotgun (WGS) entry which is preliminary data.</text>
</comment>
<name>A0ACC2NZX4_9HYME</name>
<protein>
    <submittedName>
        <fullName evidence="1">Uncharacterized protein</fullName>
    </submittedName>
</protein>
<gene>
    <name evidence="1" type="ORF">QAD02_012499</name>
</gene>
<organism evidence="1 2">
    <name type="scientific">Eretmocerus hayati</name>
    <dbReference type="NCBI Taxonomy" id="131215"/>
    <lineage>
        <taxon>Eukaryota</taxon>
        <taxon>Metazoa</taxon>
        <taxon>Ecdysozoa</taxon>
        <taxon>Arthropoda</taxon>
        <taxon>Hexapoda</taxon>
        <taxon>Insecta</taxon>
        <taxon>Pterygota</taxon>
        <taxon>Neoptera</taxon>
        <taxon>Endopterygota</taxon>
        <taxon>Hymenoptera</taxon>
        <taxon>Apocrita</taxon>
        <taxon>Proctotrupomorpha</taxon>
        <taxon>Chalcidoidea</taxon>
        <taxon>Aphelinidae</taxon>
        <taxon>Aphelininae</taxon>
        <taxon>Eretmocerus</taxon>
    </lineage>
</organism>